<protein>
    <recommendedName>
        <fullName evidence="2">TECPR1-like DysF domain-containing protein</fullName>
    </recommendedName>
</protein>
<accession>A0A5C3M736</accession>
<evidence type="ECO:0000313" key="4">
    <source>
        <dbReference type="Proteomes" id="UP000308652"/>
    </source>
</evidence>
<dbReference type="Pfam" id="PF06398">
    <property type="entry name" value="Pex24p"/>
    <property type="match status" value="1"/>
</dbReference>
<gene>
    <name evidence="3" type="ORF">BDQ12DRAFT_646958</name>
</gene>
<evidence type="ECO:0000313" key="3">
    <source>
        <dbReference type="EMBL" id="TFK41152.1"/>
    </source>
</evidence>
<organism evidence="3 4">
    <name type="scientific">Crucibulum laeve</name>
    <dbReference type="NCBI Taxonomy" id="68775"/>
    <lineage>
        <taxon>Eukaryota</taxon>
        <taxon>Fungi</taxon>
        <taxon>Dikarya</taxon>
        <taxon>Basidiomycota</taxon>
        <taxon>Agaricomycotina</taxon>
        <taxon>Agaricomycetes</taxon>
        <taxon>Agaricomycetidae</taxon>
        <taxon>Agaricales</taxon>
        <taxon>Agaricineae</taxon>
        <taxon>Nidulariaceae</taxon>
        <taxon>Crucibulum</taxon>
    </lineage>
</organism>
<dbReference type="OrthoDB" id="72441at2759"/>
<evidence type="ECO:0000256" key="1">
    <source>
        <dbReference type="SAM" id="MobiDB-lite"/>
    </source>
</evidence>
<feature type="region of interest" description="Disordered" evidence="1">
    <location>
        <begin position="1"/>
        <end position="31"/>
    </location>
</feature>
<dbReference type="AlphaFoldDB" id="A0A5C3M736"/>
<dbReference type="Proteomes" id="UP000308652">
    <property type="component" value="Unassembled WGS sequence"/>
</dbReference>
<feature type="compositionally biased region" description="Low complexity" evidence="1">
    <location>
        <begin position="18"/>
        <end position="31"/>
    </location>
</feature>
<dbReference type="InterPro" id="IPR010482">
    <property type="entry name" value="TECPR1-like_DysF"/>
</dbReference>
<dbReference type="GO" id="GO:0005778">
    <property type="term" value="C:peroxisomal membrane"/>
    <property type="evidence" value="ECO:0007669"/>
    <property type="project" value="UniProtKB-ARBA"/>
</dbReference>
<dbReference type="EMBL" id="ML213595">
    <property type="protein sequence ID" value="TFK41152.1"/>
    <property type="molecule type" value="Genomic_DNA"/>
</dbReference>
<feature type="region of interest" description="Disordered" evidence="1">
    <location>
        <begin position="43"/>
        <end position="65"/>
    </location>
</feature>
<keyword evidence="4" id="KW-1185">Reference proteome</keyword>
<feature type="region of interest" description="Disordered" evidence="1">
    <location>
        <begin position="329"/>
        <end position="356"/>
    </location>
</feature>
<proteinExistence type="predicted"/>
<dbReference type="STRING" id="68775.A0A5C3M736"/>
<sequence length="465" mass="52924">MIDSPVKVRPQPPPPALTPDDPSAADPARARLSPKSRFPLLLSLPNLHKPSSSSLKRKTTTHSEQVQPATVDFQFDIPHAIHLDASKLAQDVEDQDRYEWAILYENQRGITLFSIPYYSHMSLLPHDPSPFTLPNTSRKRREQPPISLSSYPLPDGNWRWVSRAWMIDMRSDSGEVQHDGFEYNWVFRRHNWHAEVGIFSAGGWVRRRRWVRLMMRPGKKKVADDVSDESSLTTDSLSGTANWRHRQSMVSSLMTTTSVSSYQGGADITPDDVWVGDDLEADWQRCRKVMRKFGRDGLKLEIWRAWLGYYHPDHSGKFTDLDVKGKRREKQWTEDDGPLLSELGAQGESPNQHSPLPPQEYIIPVLRKYGQTLLHLFVFPESRAQFLKLIALAGLLPQLNIPLGIGFGTSEIDFWSYASSLGEDLGVAEIPESATHDITRIPESTEGEEQLSREEQARRKLTALD</sequence>
<feature type="region of interest" description="Disordered" evidence="1">
    <location>
        <begin position="440"/>
        <end position="465"/>
    </location>
</feature>
<evidence type="ECO:0000259" key="2">
    <source>
        <dbReference type="Pfam" id="PF06398"/>
    </source>
</evidence>
<dbReference type="GO" id="GO:0007031">
    <property type="term" value="P:peroxisome organization"/>
    <property type="evidence" value="ECO:0007669"/>
    <property type="project" value="UniProtKB-ARBA"/>
</dbReference>
<name>A0A5C3M736_9AGAR</name>
<reference evidence="3 4" key="1">
    <citation type="journal article" date="2019" name="Nat. Ecol. Evol.">
        <title>Megaphylogeny resolves global patterns of mushroom evolution.</title>
        <authorList>
            <person name="Varga T."/>
            <person name="Krizsan K."/>
            <person name="Foldi C."/>
            <person name="Dima B."/>
            <person name="Sanchez-Garcia M."/>
            <person name="Sanchez-Ramirez S."/>
            <person name="Szollosi G.J."/>
            <person name="Szarkandi J.G."/>
            <person name="Papp V."/>
            <person name="Albert L."/>
            <person name="Andreopoulos W."/>
            <person name="Angelini C."/>
            <person name="Antonin V."/>
            <person name="Barry K.W."/>
            <person name="Bougher N.L."/>
            <person name="Buchanan P."/>
            <person name="Buyck B."/>
            <person name="Bense V."/>
            <person name="Catcheside P."/>
            <person name="Chovatia M."/>
            <person name="Cooper J."/>
            <person name="Damon W."/>
            <person name="Desjardin D."/>
            <person name="Finy P."/>
            <person name="Geml J."/>
            <person name="Haridas S."/>
            <person name="Hughes K."/>
            <person name="Justo A."/>
            <person name="Karasinski D."/>
            <person name="Kautmanova I."/>
            <person name="Kiss B."/>
            <person name="Kocsube S."/>
            <person name="Kotiranta H."/>
            <person name="LaButti K.M."/>
            <person name="Lechner B.E."/>
            <person name="Liimatainen K."/>
            <person name="Lipzen A."/>
            <person name="Lukacs Z."/>
            <person name="Mihaltcheva S."/>
            <person name="Morgado L.N."/>
            <person name="Niskanen T."/>
            <person name="Noordeloos M.E."/>
            <person name="Ohm R.A."/>
            <person name="Ortiz-Santana B."/>
            <person name="Ovrebo C."/>
            <person name="Racz N."/>
            <person name="Riley R."/>
            <person name="Savchenko A."/>
            <person name="Shiryaev A."/>
            <person name="Soop K."/>
            <person name="Spirin V."/>
            <person name="Szebenyi C."/>
            <person name="Tomsovsky M."/>
            <person name="Tulloss R.E."/>
            <person name="Uehling J."/>
            <person name="Grigoriev I.V."/>
            <person name="Vagvolgyi C."/>
            <person name="Papp T."/>
            <person name="Martin F.M."/>
            <person name="Miettinen O."/>
            <person name="Hibbett D.S."/>
            <person name="Nagy L.G."/>
        </authorList>
    </citation>
    <scope>NUCLEOTIDE SEQUENCE [LARGE SCALE GENOMIC DNA]</scope>
    <source>
        <strain evidence="3 4">CBS 166.37</strain>
    </source>
</reference>
<feature type="domain" description="TECPR1-like DysF" evidence="2">
    <location>
        <begin position="90"/>
        <end position="212"/>
    </location>
</feature>